<reference evidence="6" key="1">
    <citation type="submission" date="2020-08" db="EMBL/GenBank/DDBJ databases">
        <title>Genome public.</title>
        <authorList>
            <person name="Liu C."/>
            <person name="Sun Q."/>
        </authorList>
    </citation>
    <scope>NUCLEOTIDE SEQUENCE</scope>
    <source>
        <strain evidence="6">NSJ-12</strain>
    </source>
</reference>
<evidence type="ECO:0000259" key="5">
    <source>
        <dbReference type="PROSITE" id="PS51379"/>
    </source>
</evidence>
<dbReference type="PANTHER" id="PTHR43366">
    <property type="entry name" value="PYRUVATE SYNTHASE SUBUNIT PORC"/>
    <property type="match status" value="1"/>
</dbReference>
<keyword evidence="3" id="KW-0408">Iron</keyword>
<feature type="domain" description="4Fe-4S ferredoxin-type" evidence="5">
    <location>
        <begin position="251"/>
        <end position="280"/>
    </location>
</feature>
<dbReference type="InterPro" id="IPR017900">
    <property type="entry name" value="4Fe4S_Fe_S_CS"/>
</dbReference>
<dbReference type="GO" id="GO:0016625">
    <property type="term" value="F:oxidoreductase activity, acting on the aldehyde or oxo group of donors, iron-sulfur protein as acceptor"/>
    <property type="evidence" value="ECO:0007669"/>
    <property type="project" value="InterPro"/>
</dbReference>
<dbReference type="Gene3D" id="3.40.920.10">
    <property type="entry name" value="Pyruvate-ferredoxin oxidoreductase, PFOR, domain III"/>
    <property type="match status" value="1"/>
</dbReference>
<dbReference type="PROSITE" id="PS51379">
    <property type="entry name" value="4FE4S_FER_2"/>
    <property type="match status" value="2"/>
</dbReference>
<dbReference type="Pfam" id="PF01558">
    <property type="entry name" value="POR"/>
    <property type="match status" value="1"/>
</dbReference>
<dbReference type="AlphaFoldDB" id="A0A926IET0"/>
<sequence length="366" mass="40475">MAEYKIDLPKTNEYGFYEMRLESIGGLGANLSGKILGEVGALALGLNSSSFASYGSEKKGTPLKSFIRWCKEDQAIGVITPVEKPYILGIFHEALAGKVAVTAGVDEECAVVMNTDKSPDEIREMLKLYGGSVYCVDALKIAMEEKTRINMVILGTIAKASGFIPLKAVEAVVKDTIGRKYPNALEGNLRGIRRGYEEVTSKQFKNDDRYPYVPYKDVQYDWGYENAPIGGINPLFASMANNDMTASREGKVPVFHVEKCINCGLCDITCPEMALVFAEGEYKGKQQMVNTGVNYHYCKGCLRCVEICPTDALTEALERDVDVWSMHEPYRDFIQTKVEFEDMGSNSIVDAESGVTNNTITIEQEE</sequence>
<dbReference type="InterPro" id="IPR017896">
    <property type="entry name" value="4Fe4S_Fe-S-bd"/>
</dbReference>
<dbReference type="PROSITE" id="PS00198">
    <property type="entry name" value="4FE4S_FER_1"/>
    <property type="match status" value="2"/>
</dbReference>
<dbReference type="InterPro" id="IPR019752">
    <property type="entry name" value="Pyrv/ketoisovalerate_OxRed_cat"/>
</dbReference>
<evidence type="ECO:0000256" key="1">
    <source>
        <dbReference type="ARBA" id="ARBA00022723"/>
    </source>
</evidence>
<dbReference type="SUPFAM" id="SSF54862">
    <property type="entry name" value="4Fe-4S ferredoxins"/>
    <property type="match status" value="1"/>
</dbReference>
<dbReference type="SUPFAM" id="SSF53323">
    <property type="entry name" value="Pyruvate-ferredoxin oxidoreductase, PFOR, domain III"/>
    <property type="match status" value="1"/>
</dbReference>
<evidence type="ECO:0000256" key="2">
    <source>
        <dbReference type="ARBA" id="ARBA00023002"/>
    </source>
</evidence>
<dbReference type="RefSeq" id="WP_249332963.1">
    <property type="nucleotide sequence ID" value="NZ_JACRSY010000016.1"/>
</dbReference>
<name>A0A926IET0_9FIRM</name>
<dbReference type="Gene3D" id="3.30.70.20">
    <property type="match status" value="1"/>
</dbReference>
<evidence type="ECO:0000256" key="3">
    <source>
        <dbReference type="ARBA" id="ARBA00023004"/>
    </source>
</evidence>
<dbReference type="InterPro" id="IPR011894">
    <property type="entry name" value="PorC_KorC"/>
</dbReference>
<comment type="caution">
    <text evidence="6">The sequence shown here is derived from an EMBL/GenBank/DDBJ whole genome shotgun (WGS) entry which is preliminary data.</text>
</comment>
<keyword evidence="1" id="KW-0479">Metal-binding</keyword>
<dbReference type="GO" id="GO:0046872">
    <property type="term" value="F:metal ion binding"/>
    <property type="evidence" value="ECO:0007669"/>
    <property type="project" value="UniProtKB-KW"/>
</dbReference>
<keyword evidence="4" id="KW-0411">Iron-sulfur</keyword>
<evidence type="ECO:0000313" key="6">
    <source>
        <dbReference type="EMBL" id="MBC8580088.1"/>
    </source>
</evidence>
<gene>
    <name evidence="6" type="ORF">H8718_11200</name>
</gene>
<dbReference type="InterPro" id="IPR051626">
    <property type="entry name" value="Oxidoreductase_gamma_subunit"/>
</dbReference>
<proteinExistence type="predicted"/>
<organism evidence="6 7">
    <name type="scientific">Zhenhengia yiwuensis</name>
    <dbReference type="NCBI Taxonomy" id="2763666"/>
    <lineage>
        <taxon>Bacteria</taxon>
        <taxon>Bacillati</taxon>
        <taxon>Bacillota</taxon>
        <taxon>Clostridia</taxon>
        <taxon>Lachnospirales</taxon>
        <taxon>Lachnospiraceae</taxon>
        <taxon>Zhenhengia</taxon>
    </lineage>
</organism>
<evidence type="ECO:0000256" key="4">
    <source>
        <dbReference type="ARBA" id="ARBA00023014"/>
    </source>
</evidence>
<dbReference type="NCBIfam" id="TIGR02175">
    <property type="entry name" value="PorC_KorC"/>
    <property type="match status" value="1"/>
</dbReference>
<dbReference type="InterPro" id="IPR002869">
    <property type="entry name" value="Pyrv_flavodox_OxRed_cen"/>
</dbReference>
<evidence type="ECO:0000313" key="7">
    <source>
        <dbReference type="Proteomes" id="UP000655830"/>
    </source>
</evidence>
<dbReference type="PANTHER" id="PTHR43366:SF1">
    <property type="entry name" value="PYRUVATE SYNTHASE SUBUNIT PORC"/>
    <property type="match status" value="1"/>
</dbReference>
<dbReference type="Proteomes" id="UP000655830">
    <property type="component" value="Unassembled WGS sequence"/>
</dbReference>
<keyword evidence="2" id="KW-0560">Oxidoreductase</keyword>
<keyword evidence="7" id="KW-1185">Reference proteome</keyword>
<dbReference type="Pfam" id="PF13237">
    <property type="entry name" value="Fer4_10"/>
    <property type="match status" value="1"/>
</dbReference>
<accession>A0A926IET0</accession>
<feature type="domain" description="4Fe-4S ferredoxin-type" evidence="5">
    <location>
        <begin position="289"/>
        <end position="318"/>
    </location>
</feature>
<protein>
    <submittedName>
        <fullName evidence="6">2-oxoacid:acceptor oxidoreductase family protein</fullName>
    </submittedName>
</protein>
<dbReference type="EMBL" id="JACRSY010000016">
    <property type="protein sequence ID" value="MBC8580088.1"/>
    <property type="molecule type" value="Genomic_DNA"/>
</dbReference>
<dbReference type="GO" id="GO:0051536">
    <property type="term" value="F:iron-sulfur cluster binding"/>
    <property type="evidence" value="ECO:0007669"/>
    <property type="project" value="UniProtKB-KW"/>
</dbReference>